<dbReference type="GO" id="GO:0009873">
    <property type="term" value="P:ethylene-activated signaling pathway"/>
    <property type="evidence" value="ECO:0007669"/>
    <property type="project" value="InterPro"/>
</dbReference>
<dbReference type="InterPro" id="IPR001471">
    <property type="entry name" value="AP2/ERF_dom"/>
</dbReference>
<dbReference type="PRINTS" id="PR00367">
    <property type="entry name" value="ETHRSPELEMNT"/>
</dbReference>
<dbReference type="Pfam" id="PF00847">
    <property type="entry name" value="AP2"/>
    <property type="match status" value="1"/>
</dbReference>
<reference evidence="8" key="1">
    <citation type="submission" date="2023-03" db="EMBL/GenBank/DDBJ databases">
        <title>Chromosome-scale reference genome and RAD-based genetic map of yellow starthistle (Centaurea solstitialis) reveal putative structural variation and QTLs associated with invader traits.</title>
        <authorList>
            <person name="Reatini B."/>
            <person name="Cang F.A."/>
            <person name="Jiang Q."/>
            <person name="Mckibben M.T.W."/>
            <person name="Barker M.S."/>
            <person name="Rieseberg L.H."/>
            <person name="Dlugosch K.M."/>
        </authorList>
    </citation>
    <scope>NUCLEOTIDE SEQUENCE</scope>
    <source>
        <strain evidence="8">CAN-66</strain>
        <tissue evidence="8">Leaf</tissue>
    </source>
</reference>
<dbReference type="InterPro" id="IPR044808">
    <property type="entry name" value="ERF_plant"/>
</dbReference>
<evidence type="ECO:0000313" key="8">
    <source>
        <dbReference type="EMBL" id="KAJ9564592.1"/>
    </source>
</evidence>
<keyword evidence="9" id="KW-1185">Reference proteome</keyword>
<evidence type="ECO:0000259" key="7">
    <source>
        <dbReference type="PROSITE" id="PS51032"/>
    </source>
</evidence>
<keyword evidence="4" id="KW-0238">DNA-binding</keyword>
<dbReference type="PANTHER" id="PTHR31190">
    <property type="entry name" value="DNA-BINDING DOMAIN"/>
    <property type="match status" value="1"/>
</dbReference>
<dbReference type="GO" id="GO:0006952">
    <property type="term" value="P:defense response"/>
    <property type="evidence" value="ECO:0007669"/>
    <property type="project" value="UniProtKB-KW"/>
</dbReference>
<accession>A0AA38WKT6</accession>
<name>A0AA38WKT6_9ASTR</name>
<feature type="domain" description="AP2/ERF" evidence="7">
    <location>
        <begin position="79"/>
        <end position="137"/>
    </location>
</feature>
<gene>
    <name evidence="8" type="ORF">OSB04_000558</name>
</gene>
<protein>
    <recommendedName>
        <fullName evidence="7">AP2/ERF domain-containing protein</fullName>
    </recommendedName>
</protein>
<dbReference type="CDD" id="cd00018">
    <property type="entry name" value="AP2"/>
    <property type="match status" value="1"/>
</dbReference>
<dbReference type="Proteomes" id="UP001172457">
    <property type="component" value="Chromosome 1"/>
</dbReference>
<comment type="caution">
    <text evidence="8">The sequence shown here is derived from an EMBL/GenBank/DDBJ whole genome shotgun (WGS) entry which is preliminary data.</text>
</comment>
<evidence type="ECO:0000256" key="6">
    <source>
        <dbReference type="ARBA" id="ARBA00023242"/>
    </source>
</evidence>
<evidence type="ECO:0000256" key="3">
    <source>
        <dbReference type="ARBA" id="ARBA00023015"/>
    </source>
</evidence>
<dbReference type="InterPro" id="IPR016177">
    <property type="entry name" value="DNA-bd_dom_sf"/>
</dbReference>
<keyword evidence="5" id="KW-0804">Transcription</keyword>
<comment type="subcellular location">
    <subcellularLocation>
        <location evidence="1">Nucleus</location>
    </subcellularLocation>
</comment>
<keyword evidence="2" id="KW-0611">Plant defense</keyword>
<dbReference type="GO" id="GO:0003677">
    <property type="term" value="F:DNA binding"/>
    <property type="evidence" value="ECO:0007669"/>
    <property type="project" value="UniProtKB-KW"/>
</dbReference>
<keyword evidence="3" id="KW-0805">Transcription regulation</keyword>
<dbReference type="SUPFAM" id="SSF54171">
    <property type="entry name" value="DNA-binding domain"/>
    <property type="match status" value="1"/>
</dbReference>
<keyword evidence="6" id="KW-0539">Nucleus</keyword>
<dbReference type="GO" id="GO:0005634">
    <property type="term" value="C:nucleus"/>
    <property type="evidence" value="ECO:0007669"/>
    <property type="project" value="UniProtKB-SubCell"/>
</dbReference>
<dbReference type="SMART" id="SM00380">
    <property type="entry name" value="AP2"/>
    <property type="match status" value="1"/>
</dbReference>
<dbReference type="FunFam" id="3.30.730.10:FF:000001">
    <property type="entry name" value="Ethylene-responsive transcription factor 2"/>
    <property type="match status" value="1"/>
</dbReference>
<dbReference type="GO" id="GO:0003700">
    <property type="term" value="F:DNA-binding transcription factor activity"/>
    <property type="evidence" value="ECO:0007669"/>
    <property type="project" value="InterPro"/>
</dbReference>
<evidence type="ECO:0000256" key="4">
    <source>
        <dbReference type="ARBA" id="ARBA00023125"/>
    </source>
</evidence>
<evidence type="ECO:0000256" key="5">
    <source>
        <dbReference type="ARBA" id="ARBA00023163"/>
    </source>
</evidence>
<dbReference type="InterPro" id="IPR036955">
    <property type="entry name" value="AP2/ERF_dom_sf"/>
</dbReference>
<dbReference type="PANTHER" id="PTHR31190:SF479">
    <property type="entry name" value="AP2_ERF DOMAIN-CONTAINING PROTEIN"/>
    <property type="match status" value="1"/>
</dbReference>
<evidence type="ECO:0000256" key="2">
    <source>
        <dbReference type="ARBA" id="ARBA00022821"/>
    </source>
</evidence>
<evidence type="ECO:0000256" key="1">
    <source>
        <dbReference type="ARBA" id="ARBA00004123"/>
    </source>
</evidence>
<proteinExistence type="predicted"/>
<dbReference type="Gene3D" id="3.30.730.10">
    <property type="entry name" value="AP2/ERF domain"/>
    <property type="match status" value="1"/>
</dbReference>
<sequence length="253" mass="28518">MSSYPNLEFFPNSPCSWDELLFSHHMLSKVDIKQEEEENIMFKNPNSTDTDPTKSSQDQKNALEVIATPKEEPGFLKKRFIGVRRRPWGKFAAEIRDSTRNGIRVWLGTFDSAEEAALVYDQAAFAMRGSSTQLNFSIERVKESLKGKGYSCFKDGSSPAAAIKETHRVRKNSKTKRNNKMNQVGSKTPVIFEDSGSDFLEELLFTRISKSKRNNNKNQVCSKSPVVFQDLGSDLLEELLFTSDQSSSSSTCS</sequence>
<dbReference type="AlphaFoldDB" id="A0AA38WKT6"/>
<dbReference type="PROSITE" id="PS51032">
    <property type="entry name" value="AP2_ERF"/>
    <property type="match status" value="1"/>
</dbReference>
<organism evidence="8 9">
    <name type="scientific">Centaurea solstitialis</name>
    <name type="common">yellow star-thistle</name>
    <dbReference type="NCBI Taxonomy" id="347529"/>
    <lineage>
        <taxon>Eukaryota</taxon>
        <taxon>Viridiplantae</taxon>
        <taxon>Streptophyta</taxon>
        <taxon>Embryophyta</taxon>
        <taxon>Tracheophyta</taxon>
        <taxon>Spermatophyta</taxon>
        <taxon>Magnoliopsida</taxon>
        <taxon>eudicotyledons</taxon>
        <taxon>Gunneridae</taxon>
        <taxon>Pentapetalae</taxon>
        <taxon>asterids</taxon>
        <taxon>campanulids</taxon>
        <taxon>Asterales</taxon>
        <taxon>Asteraceae</taxon>
        <taxon>Carduoideae</taxon>
        <taxon>Cardueae</taxon>
        <taxon>Centaureinae</taxon>
        <taxon>Centaurea</taxon>
    </lineage>
</organism>
<evidence type="ECO:0000313" key="9">
    <source>
        <dbReference type="Proteomes" id="UP001172457"/>
    </source>
</evidence>
<dbReference type="EMBL" id="JARYMX010000001">
    <property type="protein sequence ID" value="KAJ9564592.1"/>
    <property type="molecule type" value="Genomic_DNA"/>
</dbReference>